<dbReference type="PANTHER" id="PTHR47990">
    <property type="entry name" value="2-OXOGLUTARATE (2OG) AND FE(II)-DEPENDENT OXYGENASE SUPERFAMILY PROTEIN-RELATED"/>
    <property type="match status" value="1"/>
</dbReference>
<keyword evidence="2" id="KW-0479">Metal-binding</keyword>
<dbReference type="InterPro" id="IPR026992">
    <property type="entry name" value="DIOX_N"/>
</dbReference>
<dbReference type="OrthoDB" id="288590at2759"/>
<keyword evidence="5" id="KW-1185">Reference proteome</keyword>
<dbReference type="PROSITE" id="PS51471">
    <property type="entry name" value="FE2OG_OXY"/>
    <property type="match status" value="1"/>
</dbReference>
<proteinExistence type="inferred from homology"/>
<keyword evidence="2" id="KW-0408">Iron</keyword>
<dbReference type="InterPro" id="IPR050231">
    <property type="entry name" value="Iron_ascorbate_oxido_reductase"/>
</dbReference>
<dbReference type="Gene3D" id="2.60.120.330">
    <property type="entry name" value="B-lactam Antibiotic, Isopenicillin N Synthase, Chain"/>
    <property type="match status" value="1"/>
</dbReference>
<protein>
    <recommendedName>
        <fullName evidence="3">Fe2OG dioxygenase domain-containing protein</fullName>
    </recommendedName>
</protein>
<dbReference type="Pfam" id="PF03171">
    <property type="entry name" value="2OG-FeII_Oxy"/>
    <property type="match status" value="1"/>
</dbReference>
<dbReference type="AlphaFoldDB" id="A0A9P5HME6"/>
<dbReference type="EMBL" id="JAANBB010000030">
    <property type="protein sequence ID" value="KAF7554594.1"/>
    <property type="molecule type" value="Genomic_DNA"/>
</dbReference>
<keyword evidence="2" id="KW-0560">Oxidoreductase</keyword>
<dbReference type="GO" id="GO:0016491">
    <property type="term" value="F:oxidoreductase activity"/>
    <property type="evidence" value="ECO:0007669"/>
    <property type="project" value="UniProtKB-KW"/>
</dbReference>
<accession>A0A9P5HME6</accession>
<dbReference type="PRINTS" id="PR00682">
    <property type="entry name" value="IPNSYNTHASE"/>
</dbReference>
<sequence length="367" mass="42272">MPIIDFAALNGDWKQREEARNQLDMGFQTYGFVYLENHSVPQRMVDDAFVWARRLFSLPLDVKLQAKHPAKNTPENHRGYIADSIEHDTQPIFDGNEIQKPRATFLERKETFEMGNPFPESEAGLNIWIPEERLPGFRAFQELWWTECIKLQQSLLRVFGDVLGLQDEDLLCRQQSRNDAHVSLIHYPSMSLAPLHSHQQRPPNAHTDIGGLTLLFQDEVGGLEIHDDSVFKPVIPKRGTVVLNVGEMLERQTNGRWKSALHQFTAPREAMMQEGFKPDCDVVDRFSIVYFGQPDPKVLINALPGCEIDGKWMPNLGDFWSDAVSSYNWLDGRLKAEFYVSKDTTEEEARATERRWDPPSTWVNVYD</sequence>
<evidence type="ECO:0000256" key="2">
    <source>
        <dbReference type="RuleBase" id="RU003682"/>
    </source>
</evidence>
<dbReference type="Pfam" id="PF14226">
    <property type="entry name" value="DIOX_N"/>
    <property type="match status" value="1"/>
</dbReference>
<dbReference type="InterPro" id="IPR005123">
    <property type="entry name" value="Oxoglu/Fe-dep_dioxygenase_dom"/>
</dbReference>
<feature type="domain" description="Fe2OG dioxygenase" evidence="3">
    <location>
        <begin position="176"/>
        <end position="294"/>
    </location>
</feature>
<evidence type="ECO:0000313" key="4">
    <source>
        <dbReference type="EMBL" id="KAF7554594.1"/>
    </source>
</evidence>
<evidence type="ECO:0000259" key="3">
    <source>
        <dbReference type="PROSITE" id="PS51471"/>
    </source>
</evidence>
<reference evidence="4" key="1">
    <citation type="submission" date="2020-03" db="EMBL/GenBank/DDBJ databases">
        <title>Draft Genome Sequence of Cylindrodendrum hubeiense.</title>
        <authorList>
            <person name="Buettner E."/>
            <person name="Kellner H."/>
        </authorList>
    </citation>
    <scope>NUCLEOTIDE SEQUENCE</scope>
    <source>
        <strain evidence="4">IHI 201604</strain>
    </source>
</reference>
<dbReference type="InterPro" id="IPR044861">
    <property type="entry name" value="IPNS-like_FE2OG_OXY"/>
</dbReference>
<dbReference type="GO" id="GO:0046872">
    <property type="term" value="F:metal ion binding"/>
    <property type="evidence" value="ECO:0007669"/>
    <property type="project" value="UniProtKB-KW"/>
</dbReference>
<dbReference type="Proteomes" id="UP000722485">
    <property type="component" value="Unassembled WGS sequence"/>
</dbReference>
<evidence type="ECO:0000313" key="5">
    <source>
        <dbReference type="Proteomes" id="UP000722485"/>
    </source>
</evidence>
<name>A0A9P5HME6_9HYPO</name>
<dbReference type="SUPFAM" id="SSF51197">
    <property type="entry name" value="Clavaminate synthase-like"/>
    <property type="match status" value="1"/>
</dbReference>
<dbReference type="GO" id="GO:0044283">
    <property type="term" value="P:small molecule biosynthetic process"/>
    <property type="evidence" value="ECO:0007669"/>
    <property type="project" value="UniProtKB-ARBA"/>
</dbReference>
<dbReference type="InterPro" id="IPR027443">
    <property type="entry name" value="IPNS-like_sf"/>
</dbReference>
<evidence type="ECO:0000256" key="1">
    <source>
        <dbReference type="ARBA" id="ARBA00008056"/>
    </source>
</evidence>
<gene>
    <name evidence="4" type="ORF">G7Z17_g2804</name>
</gene>
<comment type="similarity">
    <text evidence="1 2">Belongs to the iron/ascorbate-dependent oxidoreductase family.</text>
</comment>
<comment type="caution">
    <text evidence="4">The sequence shown here is derived from an EMBL/GenBank/DDBJ whole genome shotgun (WGS) entry which is preliminary data.</text>
</comment>
<organism evidence="4 5">
    <name type="scientific">Cylindrodendrum hubeiense</name>
    <dbReference type="NCBI Taxonomy" id="595255"/>
    <lineage>
        <taxon>Eukaryota</taxon>
        <taxon>Fungi</taxon>
        <taxon>Dikarya</taxon>
        <taxon>Ascomycota</taxon>
        <taxon>Pezizomycotina</taxon>
        <taxon>Sordariomycetes</taxon>
        <taxon>Hypocreomycetidae</taxon>
        <taxon>Hypocreales</taxon>
        <taxon>Nectriaceae</taxon>
        <taxon>Cylindrodendrum</taxon>
    </lineage>
</organism>